<evidence type="ECO:0000313" key="1">
    <source>
        <dbReference type="EMBL" id="QIZ77265.1"/>
    </source>
</evidence>
<dbReference type="RefSeq" id="WP_168660526.1">
    <property type="nucleotide sequence ID" value="NZ_CP051180.1"/>
</dbReference>
<organism evidence="1 2">
    <name type="scientific">Ferrimonas lipolytica</name>
    <dbReference type="NCBI Taxonomy" id="2724191"/>
    <lineage>
        <taxon>Bacteria</taxon>
        <taxon>Pseudomonadati</taxon>
        <taxon>Pseudomonadota</taxon>
        <taxon>Gammaproteobacteria</taxon>
        <taxon>Alteromonadales</taxon>
        <taxon>Ferrimonadaceae</taxon>
        <taxon>Ferrimonas</taxon>
    </lineage>
</organism>
<dbReference type="EMBL" id="CP051180">
    <property type="protein sequence ID" value="QIZ77265.1"/>
    <property type="molecule type" value="Genomic_DNA"/>
</dbReference>
<evidence type="ECO:0000313" key="2">
    <source>
        <dbReference type="Proteomes" id="UP000501602"/>
    </source>
</evidence>
<accession>A0A6H1UDV3</accession>
<dbReference type="Proteomes" id="UP000501602">
    <property type="component" value="Chromosome"/>
</dbReference>
<name>A0A6H1UDV3_9GAMM</name>
<protein>
    <submittedName>
        <fullName evidence="1">Uncharacterized protein</fullName>
    </submittedName>
</protein>
<sequence>MVAKGSQLAQTWHAADSGEWCQYLTAVRGESHPTTNLAKDSQIPLVGRLTIAPHYQAVFDTNTGEVKTCRYDGSFRYALKGLNCEGLILITRLHEWRQAKAVDLGSANLEFCE</sequence>
<gene>
    <name evidence="1" type="ORF">HER31_10470</name>
</gene>
<dbReference type="KEGG" id="fes:HER31_10470"/>
<reference evidence="1 2" key="1">
    <citation type="submission" date="2020-04" db="EMBL/GenBank/DDBJ databases">
        <title>Ferrimonas sp. S7 isolated from sea water.</title>
        <authorList>
            <person name="Bae S.S."/>
            <person name="Baek K."/>
        </authorList>
    </citation>
    <scope>NUCLEOTIDE SEQUENCE [LARGE SCALE GENOMIC DNA]</scope>
    <source>
        <strain evidence="1 2">S7</strain>
    </source>
</reference>
<proteinExistence type="predicted"/>
<keyword evidence="2" id="KW-1185">Reference proteome</keyword>
<dbReference type="AlphaFoldDB" id="A0A6H1UDV3"/>